<name>A0A1W1UES1_9BACT</name>
<dbReference type="RefSeq" id="WP_084443070.1">
    <property type="nucleotide sequence ID" value="NZ_FWWW01000009.1"/>
</dbReference>
<dbReference type="PANTHER" id="PTHR34605">
    <property type="entry name" value="PHAGE_INTEGRASE DOMAIN-CONTAINING PROTEIN"/>
    <property type="match status" value="1"/>
</dbReference>
<dbReference type="STRING" id="645990.SAMN00120144_4116"/>
<protein>
    <submittedName>
        <fullName evidence="7">Integrase family protein</fullName>
    </submittedName>
</protein>
<evidence type="ECO:0000259" key="5">
    <source>
        <dbReference type="PROSITE" id="PS51898"/>
    </source>
</evidence>
<evidence type="ECO:0000256" key="4">
    <source>
        <dbReference type="PROSITE-ProRule" id="PRU01248"/>
    </source>
</evidence>
<dbReference type="AlphaFoldDB" id="A0A1W1UES1"/>
<dbReference type="SUPFAM" id="SSF47823">
    <property type="entry name" value="lambda integrase-like, N-terminal domain"/>
    <property type="match status" value="1"/>
</dbReference>
<evidence type="ECO:0000259" key="6">
    <source>
        <dbReference type="PROSITE" id="PS51900"/>
    </source>
</evidence>
<feature type="domain" description="Core-binding (CB)" evidence="6">
    <location>
        <begin position="24"/>
        <end position="102"/>
    </location>
</feature>
<accession>A0A1W1UES1</accession>
<keyword evidence="3" id="KW-0233">DNA recombination</keyword>
<evidence type="ECO:0000256" key="2">
    <source>
        <dbReference type="ARBA" id="ARBA00023125"/>
    </source>
</evidence>
<dbReference type="PANTHER" id="PTHR34605:SF3">
    <property type="entry name" value="P CELL-TYPE AGGLUTINATION PROTEIN MAP4-LIKE-RELATED"/>
    <property type="match status" value="1"/>
</dbReference>
<gene>
    <name evidence="7" type="ORF">SAMN00120144_4116</name>
</gene>
<dbReference type="PROSITE" id="PS51898">
    <property type="entry name" value="TYR_RECOMBINASE"/>
    <property type="match status" value="1"/>
</dbReference>
<dbReference type="Pfam" id="PF00589">
    <property type="entry name" value="Phage_integrase"/>
    <property type="match status" value="1"/>
</dbReference>
<dbReference type="GO" id="GO:0015074">
    <property type="term" value="P:DNA integration"/>
    <property type="evidence" value="ECO:0007669"/>
    <property type="project" value="UniProtKB-KW"/>
</dbReference>
<keyword evidence="8" id="KW-1185">Reference proteome</keyword>
<reference evidence="7 8" key="1">
    <citation type="submission" date="2017-04" db="EMBL/GenBank/DDBJ databases">
        <authorList>
            <person name="Afonso C.L."/>
            <person name="Miller P.J."/>
            <person name="Scott M.A."/>
            <person name="Spackman E."/>
            <person name="Goraichik I."/>
            <person name="Dimitrov K.M."/>
            <person name="Suarez D.L."/>
            <person name="Swayne D.E."/>
        </authorList>
    </citation>
    <scope>NUCLEOTIDE SEQUENCE [LARGE SCALE GENOMIC DNA]</scope>
    <source>
        <strain evidence="7 8">DSM 11622</strain>
    </source>
</reference>
<dbReference type="Proteomes" id="UP000192266">
    <property type="component" value="Unassembled WGS sequence"/>
</dbReference>
<dbReference type="OrthoDB" id="9815875at2"/>
<dbReference type="CDD" id="cd00799">
    <property type="entry name" value="INT_Cre_C"/>
    <property type="match status" value="1"/>
</dbReference>
<feature type="domain" description="Tyr recombinase" evidence="5">
    <location>
        <begin position="128"/>
        <end position="318"/>
    </location>
</feature>
<dbReference type="PROSITE" id="PS51900">
    <property type="entry name" value="CB"/>
    <property type="match status" value="1"/>
</dbReference>
<dbReference type="InterPro" id="IPR010998">
    <property type="entry name" value="Integrase_recombinase_N"/>
</dbReference>
<dbReference type="InterPro" id="IPR044068">
    <property type="entry name" value="CB"/>
</dbReference>
<proteinExistence type="predicted"/>
<dbReference type="InterPro" id="IPR052925">
    <property type="entry name" value="Phage_Integrase-like_Recomb"/>
</dbReference>
<dbReference type="EMBL" id="FWWW01000009">
    <property type="protein sequence ID" value="SMB79560.1"/>
    <property type="molecule type" value="Genomic_DNA"/>
</dbReference>
<keyword evidence="2 4" id="KW-0238">DNA-binding</keyword>
<evidence type="ECO:0000313" key="7">
    <source>
        <dbReference type="EMBL" id="SMB79560.1"/>
    </source>
</evidence>
<evidence type="ECO:0000313" key="8">
    <source>
        <dbReference type="Proteomes" id="UP000192266"/>
    </source>
</evidence>
<keyword evidence="1" id="KW-0229">DNA integration</keyword>
<evidence type="ECO:0000256" key="1">
    <source>
        <dbReference type="ARBA" id="ARBA00022908"/>
    </source>
</evidence>
<dbReference type="Gene3D" id="1.10.150.130">
    <property type="match status" value="1"/>
</dbReference>
<dbReference type="Gene3D" id="1.10.443.10">
    <property type="entry name" value="Intergrase catalytic core"/>
    <property type="match status" value="1"/>
</dbReference>
<dbReference type="GO" id="GO:0003677">
    <property type="term" value="F:DNA binding"/>
    <property type="evidence" value="ECO:0007669"/>
    <property type="project" value="UniProtKB-UniRule"/>
</dbReference>
<evidence type="ECO:0000256" key="3">
    <source>
        <dbReference type="ARBA" id="ARBA00023172"/>
    </source>
</evidence>
<sequence>MATDNQFPVVPSGSSAQVPAHLLESTHRYVESGLRGAANTIRAYAGDWQRFTAWCQLHGMASLPAPVEALAGFLTELADSSKKVSTIQRHAAAIAKAHELAGLDSPTTDKKIKVLLKGIAREKKTRIKQAAAFSLASFKRTINSMDVTTPTGLRNRALLLLGFTGAFRRSELEALNMEDLAFDEEGLVVSLDKSKTNQLGQAEEKAIFYSPDPALCPIRSLQAWLRVLDRTEGCVFVSLRKNQQVTSRRLTTKYINLIVQQYLGPGYTAHSLRASFVTVSKLNGADDSKVMNQTKHKTSAMIRRYTRLDNVRHHNSAKELGL</sequence>
<dbReference type="SUPFAM" id="SSF56349">
    <property type="entry name" value="DNA breaking-rejoining enzymes"/>
    <property type="match status" value="1"/>
</dbReference>
<dbReference type="InterPro" id="IPR013762">
    <property type="entry name" value="Integrase-like_cat_sf"/>
</dbReference>
<dbReference type="GO" id="GO:0006310">
    <property type="term" value="P:DNA recombination"/>
    <property type="evidence" value="ECO:0007669"/>
    <property type="project" value="UniProtKB-KW"/>
</dbReference>
<dbReference type="InterPro" id="IPR002104">
    <property type="entry name" value="Integrase_catalytic"/>
</dbReference>
<organism evidence="7 8">
    <name type="scientific">Hymenobacter roseosalivarius DSM 11622</name>
    <dbReference type="NCBI Taxonomy" id="645990"/>
    <lineage>
        <taxon>Bacteria</taxon>
        <taxon>Pseudomonadati</taxon>
        <taxon>Bacteroidota</taxon>
        <taxon>Cytophagia</taxon>
        <taxon>Cytophagales</taxon>
        <taxon>Hymenobacteraceae</taxon>
        <taxon>Hymenobacter</taxon>
    </lineage>
</organism>
<dbReference type="InterPro" id="IPR011010">
    <property type="entry name" value="DNA_brk_join_enz"/>
</dbReference>